<evidence type="ECO:0000313" key="3">
    <source>
        <dbReference type="Proteomes" id="UP001175211"/>
    </source>
</evidence>
<dbReference type="RefSeq" id="XP_060325565.1">
    <property type="nucleotide sequence ID" value="XM_060478147.1"/>
</dbReference>
<feature type="region of interest" description="Disordered" evidence="1">
    <location>
        <begin position="146"/>
        <end position="171"/>
    </location>
</feature>
<name>A0AA39JPX4_ARMTA</name>
<protein>
    <submittedName>
        <fullName evidence="2">Uncharacterized protein</fullName>
    </submittedName>
</protein>
<dbReference type="AlphaFoldDB" id="A0AA39JPX4"/>
<keyword evidence="3" id="KW-1185">Reference proteome</keyword>
<sequence length="203" mass="24072">MGVWKGWDMDREYCQPTSSKVLVEDLVTDKDDEKHFRDYHIHPESAENQDNEPARKGRRFWDWPTMQTHRDWPGDHRMPDEWNMMIKDMWGLKGDQARGIPTETIGPIEFTRTRYPNESERCSIQDGLSIAPDWGTAESTRIAAMIEKNEDRNHRKPKKPDKDRKGKHRQTVFLEDDIPALKQAWYEEYEELLQGVPETMLPF</sequence>
<dbReference type="Proteomes" id="UP001175211">
    <property type="component" value="Unassembled WGS sequence"/>
</dbReference>
<organism evidence="2 3">
    <name type="scientific">Armillaria tabescens</name>
    <name type="common">Ringless honey mushroom</name>
    <name type="synonym">Agaricus tabescens</name>
    <dbReference type="NCBI Taxonomy" id="1929756"/>
    <lineage>
        <taxon>Eukaryota</taxon>
        <taxon>Fungi</taxon>
        <taxon>Dikarya</taxon>
        <taxon>Basidiomycota</taxon>
        <taxon>Agaricomycotina</taxon>
        <taxon>Agaricomycetes</taxon>
        <taxon>Agaricomycetidae</taxon>
        <taxon>Agaricales</taxon>
        <taxon>Marasmiineae</taxon>
        <taxon>Physalacriaceae</taxon>
        <taxon>Desarmillaria</taxon>
    </lineage>
</organism>
<comment type="caution">
    <text evidence="2">The sequence shown here is derived from an EMBL/GenBank/DDBJ whole genome shotgun (WGS) entry which is preliminary data.</text>
</comment>
<evidence type="ECO:0000256" key="1">
    <source>
        <dbReference type="SAM" id="MobiDB-lite"/>
    </source>
</evidence>
<accession>A0AA39JPX4</accession>
<reference evidence="2" key="1">
    <citation type="submission" date="2023-06" db="EMBL/GenBank/DDBJ databases">
        <authorList>
            <consortium name="Lawrence Berkeley National Laboratory"/>
            <person name="Ahrendt S."/>
            <person name="Sahu N."/>
            <person name="Indic B."/>
            <person name="Wong-Bajracharya J."/>
            <person name="Merenyi Z."/>
            <person name="Ke H.-M."/>
            <person name="Monk M."/>
            <person name="Kocsube S."/>
            <person name="Drula E."/>
            <person name="Lipzen A."/>
            <person name="Balint B."/>
            <person name="Henrissat B."/>
            <person name="Andreopoulos B."/>
            <person name="Martin F.M."/>
            <person name="Harder C.B."/>
            <person name="Rigling D."/>
            <person name="Ford K.L."/>
            <person name="Foster G.D."/>
            <person name="Pangilinan J."/>
            <person name="Papanicolaou A."/>
            <person name="Barry K."/>
            <person name="LaButti K."/>
            <person name="Viragh M."/>
            <person name="Koriabine M."/>
            <person name="Yan M."/>
            <person name="Riley R."/>
            <person name="Champramary S."/>
            <person name="Plett K.L."/>
            <person name="Tsai I.J."/>
            <person name="Slot J."/>
            <person name="Sipos G."/>
            <person name="Plett J."/>
            <person name="Nagy L.G."/>
            <person name="Grigoriev I.V."/>
        </authorList>
    </citation>
    <scope>NUCLEOTIDE SEQUENCE</scope>
    <source>
        <strain evidence="2">CCBAS 213</strain>
    </source>
</reference>
<evidence type="ECO:0000313" key="2">
    <source>
        <dbReference type="EMBL" id="KAK0445661.1"/>
    </source>
</evidence>
<dbReference type="EMBL" id="JAUEPS010000049">
    <property type="protein sequence ID" value="KAK0445661.1"/>
    <property type="molecule type" value="Genomic_DNA"/>
</dbReference>
<feature type="compositionally biased region" description="Basic residues" evidence="1">
    <location>
        <begin position="154"/>
        <end position="170"/>
    </location>
</feature>
<proteinExistence type="predicted"/>
<gene>
    <name evidence="2" type="ORF">EV420DRAFT_1648377</name>
</gene>
<dbReference type="GeneID" id="85361695"/>